<dbReference type="UniPathway" id="UPA00219"/>
<dbReference type="AlphaFoldDB" id="L1MJ02"/>
<dbReference type="GO" id="GO:0071972">
    <property type="term" value="F:peptidoglycan L,D-transpeptidase activity"/>
    <property type="evidence" value="ECO:0007669"/>
    <property type="project" value="TreeGrafter"/>
</dbReference>
<evidence type="ECO:0000256" key="13">
    <source>
        <dbReference type="PROSITE-ProRule" id="PRU01373"/>
    </source>
</evidence>
<evidence type="ECO:0000256" key="1">
    <source>
        <dbReference type="ARBA" id="ARBA00004752"/>
    </source>
</evidence>
<dbReference type="HOGENOM" id="CLU_039404_3_0_11"/>
<evidence type="ECO:0000256" key="7">
    <source>
        <dbReference type="ARBA" id="ARBA00023136"/>
    </source>
</evidence>
<accession>L1MJ02</accession>
<feature type="active site" description="Nucleophile" evidence="13">
    <location>
        <position position="340"/>
    </location>
</feature>
<evidence type="ECO:0000256" key="3">
    <source>
        <dbReference type="ARBA" id="ARBA00022679"/>
    </source>
</evidence>
<protein>
    <submittedName>
        <fullName evidence="17">ErfK/YbiS/YcfS/YnhG</fullName>
    </submittedName>
</protein>
<evidence type="ECO:0000256" key="14">
    <source>
        <dbReference type="SAM" id="MobiDB-lite"/>
    </source>
</evidence>
<keyword evidence="4 15" id="KW-0732">Signal</keyword>
<keyword evidence="6 13" id="KW-0573">Peptidoglycan synthesis</keyword>
<feature type="region of interest" description="Disordered" evidence="14">
    <location>
        <begin position="30"/>
        <end position="66"/>
    </location>
</feature>
<keyword evidence="10" id="KW-0012">Acyltransferase</keyword>
<keyword evidence="11 13" id="KW-0961">Cell wall biogenesis/degradation</keyword>
<dbReference type="GO" id="GO:0008360">
    <property type="term" value="P:regulation of cell shape"/>
    <property type="evidence" value="ECO:0007669"/>
    <property type="project" value="UniProtKB-UniRule"/>
</dbReference>
<feature type="signal peptide" evidence="15">
    <location>
        <begin position="1"/>
        <end position="26"/>
    </location>
</feature>
<dbReference type="PANTHER" id="PTHR30582">
    <property type="entry name" value="L,D-TRANSPEPTIDASE"/>
    <property type="match status" value="1"/>
</dbReference>
<feature type="domain" description="L,D-TPase catalytic" evidence="16">
    <location>
        <begin position="239"/>
        <end position="364"/>
    </location>
</feature>
<keyword evidence="3" id="KW-0808">Transferase</keyword>
<dbReference type="EMBL" id="AMEM01000013">
    <property type="protein sequence ID" value="EKX91263.1"/>
    <property type="molecule type" value="Genomic_DNA"/>
</dbReference>
<evidence type="ECO:0000256" key="8">
    <source>
        <dbReference type="ARBA" id="ARBA00023139"/>
    </source>
</evidence>
<keyword evidence="7" id="KW-0472">Membrane</keyword>
<organism evidence="17 18">
    <name type="scientific">Corynebacterium durum F0235</name>
    <dbReference type="NCBI Taxonomy" id="1035195"/>
    <lineage>
        <taxon>Bacteria</taxon>
        <taxon>Bacillati</taxon>
        <taxon>Actinomycetota</taxon>
        <taxon>Actinomycetes</taxon>
        <taxon>Mycobacteriales</taxon>
        <taxon>Corynebacteriaceae</taxon>
        <taxon>Corynebacterium</taxon>
    </lineage>
</organism>
<keyword evidence="2" id="KW-1003">Cell membrane</keyword>
<dbReference type="Gene3D" id="2.60.40.3780">
    <property type="match status" value="1"/>
</dbReference>
<dbReference type="InterPro" id="IPR050979">
    <property type="entry name" value="LD-transpeptidase"/>
</dbReference>
<evidence type="ECO:0000256" key="12">
    <source>
        <dbReference type="ARBA" id="ARBA00060592"/>
    </source>
</evidence>
<evidence type="ECO:0000256" key="15">
    <source>
        <dbReference type="SAM" id="SignalP"/>
    </source>
</evidence>
<dbReference type="GO" id="GO:0005576">
    <property type="term" value="C:extracellular region"/>
    <property type="evidence" value="ECO:0007669"/>
    <property type="project" value="TreeGrafter"/>
</dbReference>
<keyword evidence="5 13" id="KW-0133">Cell shape</keyword>
<dbReference type="GO" id="GO:0016746">
    <property type="term" value="F:acyltransferase activity"/>
    <property type="evidence" value="ECO:0007669"/>
    <property type="project" value="UniProtKB-KW"/>
</dbReference>
<evidence type="ECO:0000256" key="5">
    <source>
        <dbReference type="ARBA" id="ARBA00022960"/>
    </source>
</evidence>
<evidence type="ECO:0000256" key="10">
    <source>
        <dbReference type="ARBA" id="ARBA00023315"/>
    </source>
</evidence>
<dbReference type="Gene3D" id="2.40.440.10">
    <property type="entry name" value="L,D-transpeptidase catalytic domain-like"/>
    <property type="match status" value="1"/>
</dbReference>
<feature type="chain" id="PRO_5038965827" evidence="15">
    <location>
        <begin position="27"/>
        <end position="398"/>
    </location>
</feature>
<evidence type="ECO:0000313" key="17">
    <source>
        <dbReference type="EMBL" id="EKX91263.1"/>
    </source>
</evidence>
<dbReference type="Pfam" id="PF17964">
    <property type="entry name" value="Big_10"/>
    <property type="match status" value="1"/>
</dbReference>
<comment type="pathway">
    <text evidence="1 13">Cell wall biogenesis; peptidoglycan biosynthesis.</text>
</comment>
<dbReference type="Pfam" id="PF03734">
    <property type="entry name" value="YkuD"/>
    <property type="match status" value="1"/>
</dbReference>
<evidence type="ECO:0000256" key="2">
    <source>
        <dbReference type="ARBA" id="ARBA00022475"/>
    </source>
</evidence>
<dbReference type="PROSITE" id="PS52029">
    <property type="entry name" value="LD_TPASE"/>
    <property type="match status" value="1"/>
</dbReference>
<dbReference type="PATRIC" id="fig|1035195.3.peg.771"/>
<evidence type="ECO:0000256" key="4">
    <source>
        <dbReference type="ARBA" id="ARBA00022729"/>
    </source>
</evidence>
<keyword evidence="9" id="KW-0449">Lipoprotein</keyword>
<feature type="active site" description="Proton donor/acceptor" evidence="13">
    <location>
        <position position="322"/>
    </location>
</feature>
<dbReference type="PROSITE" id="PS51257">
    <property type="entry name" value="PROKAR_LIPOPROTEIN"/>
    <property type="match status" value="1"/>
</dbReference>
<dbReference type="CDD" id="cd16913">
    <property type="entry name" value="YkuD_like"/>
    <property type="match status" value="1"/>
</dbReference>
<sequence>MPGLRPLTALGAVGLLAGALILGGCAAGQNSGDKAVDAAAEASKSAENKKPEASVKDGQKDVNPAKPITVKIGDGELSTVTMTNEDGKVVEASLDKDKKKWETTEPLGYSRTYTLSIEAKGEKKQEMSFSTIDATNTTTAALSPLPESTVGVGQTIGIKFDTNIENRQAAQDAITVKTEPKVEGQFFWLNNSEVRWRPKDFWEPGTKVDVKVDIYGVDLGGGVYGEENNNTNFTIGDKVVAVADDNTKTMTIKRGEEVLKTMPISMGSGKYPTPHGTYIIGDKHPTIVMDSSSYGLAIDAPDGYRTNVQFATQMSYSGIFVHAAPWSVGSQGVENVSHGCINVSTENAEWFQENLKRGDIVQVRNTAGEELSGYDGLGDWNIPWETWSKGNVNETSAW</sequence>
<dbReference type="FunFam" id="2.40.440.10:FF:000005">
    <property type="entry name" value="L,D-transpeptidase 2"/>
    <property type="match status" value="1"/>
</dbReference>
<name>L1MJ02_9CORY</name>
<evidence type="ECO:0000256" key="9">
    <source>
        <dbReference type="ARBA" id="ARBA00023288"/>
    </source>
</evidence>
<comment type="caution">
    <text evidence="17">The sequence shown here is derived from an EMBL/GenBank/DDBJ whole genome shotgun (WGS) entry which is preliminary data.</text>
</comment>
<dbReference type="InterPro" id="IPR038063">
    <property type="entry name" value="Transpep_catalytic_dom"/>
</dbReference>
<dbReference type="CDD" id="cd13432">
    <property type="entry name" value="LDT_IgD_like_2"/>
    <property type="match status" value="1"/>
</dbReference>
<keyword evidence="18" id="KW-1185">Reference proteome</keyword>
<evidence type="ECO:0000313" key="18">
    <source>
        <dbReference type="Proteomes" id="UP000010445"/>
    </source>
</evidence>
<dbReference type="PANTHER" id="PTHR30582:SF2">
    <property type="entry name" value="L,D-TRANSPEPTIDASE YCIB-RELATED"/>
    <property type="match status" value="1"/>
</dbReference>
<dbReference type="RefSeq" id="WP_006063109.1">
    <property type="nucleotide sequence ID" value="NZ_KB290828.1"/>
</dbReference>
<dbReference type="InterPro" id="IPR005490">
    <property type="entry name" value="LD_TPept_cat_dom"/>
</dbReference>
<reference evidence="17 18" key="1">
    <citation type="submission" date="2012-05" db="EMBL/GenBank/DDBJ databases">
        <authorList>
            <person name="Weinstock G."/>
            <person name="Sodergren E."/>
            <person name="Lobos E.A."/>
            <person name="Fulton L."/>
            <person name="Fulton R."/>
            <person name="Courtney L."/>
            <person name="Fronick C."/>
            <person name="O'Laughlin M."/>
            <person name="Godfrey J."/>
            <person name="Wilson R.M."/>
            <person name="Miner T."/>
            <person name="Farmer C."/>
            <person name="Delehaunty K."/>
            <person name="Cordes M."/>
            <person name="Minx P."/>
            <person name="Tomlinson C."/>
            <person name="Chen J."/>
            <person name="Wollam A."/>
            <person name="Pepin K.H."/>
            <person name="Bhonagiri V."/>
            <person name="Zhang X."/>
            <person name="Suruliraj S."/>
            <person name="Warren W."/>
            <person name="Mitreva M."/>
            <person name="Mardis E.R."/>
            <person name="Wilson R.K."/>
        </authorList>
    </citation>
    <scope>NUCLEOTIDE SEQUENCE [LARGE SCALE GENOMIC DNA]</scope>
    <source>
        <strain evidence="17 18">F0235</strain>
    </source>
</reference>
<comment type="pathway">
    <text evidence="12">Glycan biosynthesis.</text>
</comment>
<proteinExistence type="predicted"/>
<dbReference type="GO" id="GO:0071555">
    <property type="term" value="P:cell wall organization"/>
    <property type="evidence" value="ECO:0007669"/>
    <property type="project" value="UniProtKB-UniRule"/>
</dbReference>
<evidence type="ECO:0000256" key="11">
    <source>
        <dbReference type="ARBA" id="ARBA00023316"/>
    </source>
</evidence>
<dbReference type="OrthoDB" id="5242354at2"/>
<gene>
    <name evidence="17" type="ORF">HMPREF9997_00867</name>
</gene>
<dbReference type="SUPFAM" id="SSF141523">
    <property type="entry name" value="L,D-transpeptidase catalytic domain-like"/>
    <property type="match status" value="1"/>
</dbReference>
<dbReference type="eggNOG" id="COG1376">
    <property type="taxonomic scope" value="Bacteria"/>
</dbReference>
<dbReference type="Gene3D" id="2.60.40.3710">
    <property type="match status" value="1"/>
</dbReference>
<dbReference type="InterPro" id="IPR041280">
    <property type="entry name" value="Big_10"/>
</dbReference>
<evidence type="ECO:0000259" key="16">
    <source>
        <dbReference type="PROSITE" id="PS52029"/>
    </source>
</evidence>
<dbReference type="STRING" id="1035195.HMPREF9997_00867"/>
<dbReference type="GO" id="GO:0018104">
    <property type="term" value="P:peptidoglycan-protein cross-linking"/>
    <property type="evidence" value="ECO:0007669"/>
    <property type="project" value="TreeGrafter"/>
</dbReference>
<evidence type="ECO:0000256" key="6">
    <source>
        <dbReference type="ARBA" id="ARBA00022984"/>
    </source>
</evidence>
<dbReference type="Proteomes" id="UP000010445">
    <property type="component" value="Unassembled WGS sequence"/>
</dbReference>
<feature type="compositionally biased region" description="Basic and acidic residues" evidence="14">
    <location>
        <begin position="44"/>
        <end position="60"/>
    </location>
</feature>
<keyword evidence="8" id="KW-0564">Palmitate</keyword>